<evidence type="ECO:0000313" key="1">
    <source>
        <dbReference type="EMBL" id="CAA3024252.1"/>
    </source>
</evidence>
<sequence length="173" mass="20319">MKTEMYGEIPMPESEIGLEDLSVGLLRECLCVFYDYKKHLDVWMMKQYGVRESWTKLVCIMDIQNETPVPLCALESGLIVIKYGSTFKLYNLADNNAFTFLEISTPDAYSNYRAITYTESLILPNSDHEENQQLWQWGTKEDNWDYQHIRLKQLYLAVDLKEILRRIPNMISS</sequence>
<comment type="caution">
    <text evidence="1">The sequence shown here is derived from an EMBL/GenBank/DDBJ whole genome shotgun (WGS) entry which is preliminary data.</text>
</comment>
<proteinExistence type="predicted"/>
<dbReference type="Proteomes" id="UP000594638">
    <property type="component" value="Unassembled WGS sequence"/>
</dbReference>
<dbReference type="EMBL" id="CACTIH010009105">
    <property type="protein sequence ID" value="CAA3024252.1"/>
    <property type="molecule type" value="Genomic_DNA"/>
</dbReference>
<protein>
    <recommendedName>
        <fullName evidence="3">F-box protein</fullName>
    </recommendedName>
</protein>
<keyword evidence="2" id="KW-1185">Reference proteome</keyword>
<dbReference type="AlphaFoldDB" id="A0A8S0V231"/>
<accession>A0A8S0V231</accession>
<gene>
    <name evidence="1" type="ORF">OLEA9_A073186</name>
</gene>
<dbReference type="OrthoDB" id="886494at2759"/>
<evidence type="ECO:0008006" key="3">
    <source>
        <dbReference type="Google" id="ProtNLM"/>
    </source>
</evidence>
<name>A0A8S0V231_OLEEU</name>
<organism evidence="1 2">
    <name type="scientific">Olea europaea subsp. europaea</name>
    <dbReference type="NCBI Taxonomy" id="158383"/>
    <lineage>
        <taxon>Eukaryota</taxon>
        <taxon>Viridiplantae</taxon>
        <taxon>Streptophyta</taxon>
        <taxon>Embryophyta</taxon>
        <taxon>Tracheophyta</taxon>
        <taxon>Spermatophyta</taxon>
        <taxon>Magnoliopsida</taxon>
        <taxon>eudicotyledons</taxon>
        <taxon>Gunneridae</taxon>
        <taxon>Pentapetalae</taxon>
        <taxon>asterids</taxon>
        <taxon>lamiids</taxon>
        <taxon>Lamiales</taxon>
        <taxon>Oleaceae</taxon>
        <taxon>Oleeae</taxon>
        <taxon>Olea</taxon>
    </lineage>
</organism>
<dbReference type="Gramene" id="OE9A073186T1">
    <property type="protein sequence ID" value="OE9A073186C1"/>
    <property type="gene ID" value="OE9A073186"/>
</dbReference>
<evidence type="ECO:0000313" key="2">
    <source>
        <dbReference type="Proteomes" id="UP000594638"/>
    </source>
</evidence>
<reference evidence="1 2" key="1">
    <citation type="submission" date="2019-12" db="EMBL/GenBank/DDBJ databases">
        <authorList>
            <person name="Alioto T."/>
            <person name="Alioto T."/>
            <person name="Gomez Garrido J."/>
        </authorList>
    </citation>
    <scope>NUCLEOTIDE SEQUENCE [LARGE SCALE GENOMIC DNA]</scope>
</reference>